<dbReference type="AlphaFoldDB" id="A0A5B6X2W3"/>
<comment type="caution">
    <text evidence="1">The sequence shown here is derived from an EMBL/GenBank/DDBJ whole genome shotgun (WGS) entry which is preliminary data.</text>
</comment>
<dbReference type="Proteomes" id="UP000325315">
    <property type="component" value="Unassembled WGS sequence"/>
</dbReference>
<gene>
    <name evidence="1" type="ORF">EPI10_032300</name>
</gene>
<accession>A0A5B6X2W3</accession>
<reference evidence="1" key="1">
    <citation type="submission" date="2019-08" db="EMBL/GenBank/DDBJ databases">
        <authorList>
            <person name="Liu F."/>
        </authorList>
    </citation>
    <scope>NUCLEOTIDE SEQUENCE [LARGE SCALE GENOMIC DNA]</scope>
    <source>
        <strain evidence="1">PA1801</strain>
        <tissue evidence="1">Leaf</tissue>
    </source>
</reference>
<sequence>MSTSRITRVVTTVNLLQWVRCTRKVRIGWSRKMSLNEMKKIWQRTSAIDQPNIHIWPKTIYGEDCLGE</sequence>
<organism evidence="1 2">
    <name type="scientific">Gossypium australe</name>
    <dbReference type="NCBI Taxonomy" id="47621"/>
    <lineage>
        <taxon>Eukaryota</taxon>
        <taxon>Viridiplantae</taxon>
        <taxon>Streptophyta</taxon>
        <taxon>Embryophyta</taxon>
        <taxon>Tracheophyta</taxon>
        <taxon>Spermatophyta</taxon>
        <taxon>Magnoliopsida</taxon>
        <taxon>eudicotyledons</taxon>
        <taxon>Gunneridae</taxon>
        <taxon>Pentapetalae</taxon>
        <taxon>rosids</taxon>
        <taxon>malvids</taxon>
        <taxon>Malvales</taxon>
        <taxon>Malvaceae</taxon>
        <taxon>Malvoideae</taxon>
        <taxon>Gossypium</taxon>
    </lineage>
</organism>
<evidence type="ECO:0000313" key="1">
    <source>
        <dbReference type="EMBL" id="KAA3488559.1"/>
    </source>
</evidence>
<dbReference type="EMBL" id="SMMG02000001">
    <property type="protein sequence ID" value="KAA3488559.1"/>
    <property type="molecule type" value="Genomic_DNA"/>
</dbReference>
<protein>
    <submittedName>
        <fullName evidence="1">Uncharacterized protein</fullName>
    </submittedName>
</protein>
<evidence type="ECO:0000313" key="2">
    <source>
        <dbReference type="Proteomes" id="UP000325315"/>
    </source>
</evidence>
<name>A0A5B6X2W3_9ROSI</name>
<proteinExistence type="predicted"/>
<keyword evidence="2" id="KW-1185">Reference proteome</keyword>